<dbReference type="RefSeq" id="WP_013444358.1">
    <property type="nucleotide sequence ID" value="NC_014734.1"/>
</dbReference>
<dbReference type="AlphaFoldDB" id="E4T2P5"/>
<dbReference type="GO" id="GO:0015344">
    <property type="term" value="F:siderophore uptake transmembrane transporter activity"/>
    <property type="evidence" value="ECO:0007669"/>
    <property type="project" value="TreeGrafter"/>
</dbReference>
<dbReference type="Pfam" id="PF07715">
    <property type="entry name" value="Plug"/>
    <property type="match status" value="1"/>
</dbReference>
<dbReference type="GO" id="GO:0009279">
    <property type="term" value="C:cell outer membrane"/>
    <property type="evidence" value="ECO:0007669"/>
    <property type="project" value="TreeGrafter"/>
</dbReference>
<organism evidence="3 4">
    <name type="scientific">Paludibacter propionicigenes (strain DSM 17365 / JCM 13257 / WB4)</name>
    <dbReference type="NCBI Taxonomy" id="694427"/>
    <lineage>
        <taxon>Bacteria</taxon>
        <taxon>Pseudomonadati</taxon>
        <taxon>Bacteroidota</taxon>
        <taxon>Bacteroidia</taxon>
        <taxon>Bacteroidales</taxon>
        <taxon>Paludibacteraceae</taxon>
        <taxon>Paludibacter</taxon>
    </lineage>
</organism>
<dbReference type="STRING" id="694427.Palpr_0835"/>
<dbReference type="EMBL" id="CP002345">
    <property type="protein sequence ID" value="ADQ78989.1"/>
    <property type="molecule type" value="Genomic_DNA"/>
</dbReference>
<dbReference type="HOGENOM" id="CLU_013529_0_0_10"/>
<dbReference type="InterPro" id="IPR039426">
    <property type="entry name" value="TonB-dep_rcpt-like"/>
</dbReference>
<evidence type="ECO:0000259" key="2">
    <source>
        <dbReference type="Pfam" id="PF07715"/>
    </source>
</evidence>
<evidence type="ECO:0000256" key="1">
    <source>
        <dbReference type="ARBA" id="ARBA00022729"/>
    </source>
</evidence>
<dbReference type="KEGG" id="ppn:Palpr_0835"/>
<name>E4T2P5_PALPW</name>
<dbReference type="InterPro" id="IPR012910">
    <property type="entry name" value="Plug_dom"/>
</dbReference>
<keyword evidence="1" id="KW-0732">Signal</keyword>
<dbReference type="GO" id="GO:0044718">
    <property type="term" value="P:siderophore transmembrane transport"/>
    <property type="evidence" value="ECO:0007669"/>
    <property type="project" value="TreeGrafter"/>
</dbReference>
<reference evidence="3 4" key="2">
    <citation type="journal article" date="2011" name="Stand. Genomic Sci.">
        <title>Complete genome sequence of Paludibacter propionicigenes type strain (WB4).</title>
        <authorList>
            <person name="Gronow S."/>
            <person name="Munk C."/>
            <person name="Lapidus A."/>
            <person name="Nolan M."/>
            <person name="Lucas S."/>
            <person name="Hammon N."/>
            <person name="Deshpande S."/>
            <person name="Cheng J.F."/>
            <person name="Tapia R."/>
            <person name="Han C."/>
            <person name="Goodwin L."/>
            <person name="Pitluck S."/>
            <person name="Liolios K."/>
            <person name="Ivanova N."/>
            <person name="Mavromatis K."/>
            <person name="Mikhailova N."/>
            <person name="Pati A."/>
            <person name="Chen A."/>
            <person name="Palaniappan K."/>
            <person name="Land M."/>
            <person name="Hauser L."/>
            <person name="Chang Y.J."/>
            <person name="Jeffries C.D."/>
            <person name="Brambilla E."/>
            <person name="Rohde M."/>
            <person name="Goker M."/>
            <person name="Detter J.C."/>
            <person name="Woyke T."/>
            <person name="Bristow J."/>
            <person name="Eisen J.A."/>
            <person name="Markowitz V."/>
            <person name="Hugenholtz P."/>
            <person name="Kyrpides N.C."/>
            <person name="Klenk H.P."/>
        </authorList>
    </citation>
    <scope>NUCLEOTIDE SEQUENCE [LARGE SCALE GENOMIC DNA]</scope>
    <source>
        <strain evidence="4">DSM 17365 / JCM 13257 / WB4</strain>
    </source>
</reference>
<accession>E4T2P5</accession>
<reference key="1">
    <citation type="submission" date="2010-11" db="EMBL/GenBank/DDBJ databases">
        <title>The complete genome of Paludibacter propionicigenes DSM 17365.</title>
        <authorList>
            <consortium name="US DOE Joint Genome Institute (JGI-PGF)"/>
            <person name="Lucas S."/>
            <person name="Copeland A."/>
            <person name="Lapidus A."/>
            <person name="Bruce D."/>
            <person name="Goodwin L."/>
            <person name="Pitluck S."/>
            <person name="Kyrpides N."/>
            <person name="Mavromatis K."/>
            <person name="Ivanova N."/>
            <person name="Munk A.C."/>
            <person name="Brettin T."/>
            <person name="Detter J.C."/>
            <person name="Han C."/>
            <person name="Tapia R."/>
            <person name="Land M."/>
            <person name="Hauser L."/>
            <person name="Markowitz V."/>
            <person name="Cheng J.-F."/>
            <person name="Hugenholtz P."/>
            <person name="Woyke T."/>
            <person name="Wu D."/>
            <person name="Gronow S."/>
            <person name="Wellnitz S."/>
            <person name="Brambilla E."/>
            <person name="Klenk H.-P."/>
            <person name="Eisen J.A."/>
        </authorList>
    </citation>
    <scope>NUCLEOTIDE SEQUENCE</scope>
    <source>
        <strain>WB4</strain>
    </source>
</reference>
<keyword evidence="3" id="KW-0675">Receptor</keyword>
<protein>
    <submittedName>
        <fullName evidence="3">TonB-dependent receptor</fullName>
    </submittedName>
</protein>
<dbReference type="eggNOG" id="COG4771">
    <property type="taxonomic scope" value="Bacteria"/>
</dbReference>
<dbReference type="InterPro" id="IPR008969">
    <property type="entry name" value="CarboxyPept-like_regulatory"/>
</dbReference>
<dbReference type="SUPFAM" id="SSF49464">
    <property type="entry name" value="Carboxypeptidase regulatory domain-like"/>
    <property type="match status" value="1"/>
</dbReference>
<dbReference type="Pfam" id="PF13715">
    <property type="entry name" value="CarbopepD_reg_2"/>
    <property type="match status" value="1"/>
</dbReference>
<evidence type="ECO:0000313" key="4">
    <source>
        <dbReference type="Proteomes" id="UP000008718"/>
    </source>
</evidence>
<gene>
    <name evidence="3" type="ordered locus">Palpr_0835</name>
</gene>
<dbReference type="OrthoDB" id="1151166at2"/>
<dbReference type="PANTHER" id="PTHR30069:SF29">
    <property type="entry name" value="HEMOGLOBIN AND HEMOGLOBIN-HAPTOGLOBIN-BINDING PROTEIN 1-RELATED"/>
    <property type="match status" value="1"/>
</dbReference>
<dbReference type="SUPFAM" id="SSF56935">
    <property type="entry name" value="Porins"/>
    <property type="match status" value="1"/>
</dbReference>
<dbReference type="InterPro" id="IPR037066">
    <property type="entry name" value="Plug_dom_sf"/>
</dbReference>
<feature type="domain" description="TonB-dependent receptor plug" evidence="2">
    <location>
        <begin position="137"/>
        <end position="260"/>
    </location>
</feature>
<dbReference type="PANTHER" id="PTHR30069">
    <property type="entry name" value="TONB-DEPENDENT OUTER MEMBRANE RECEPTOR"/>
    <property type="match status" value="1"/>
</dbReference>
<dbReference type="Proteomes" id="UP000008718">
    <property type="component" value="Chromosome"/>
</dbReference>
<evidence type="ECO:0000313" key="3">
    <source>
        <dbReference type="EMBL" id="ADQ78989.1"/>
    </source>
</evidence>
<dbReference type="Gene3D" id="2.60.40.1120">
    <property type="entry name" value="Carboxypeptidase-like, regulatory domain"/>
    <property type="match status" value="1"/>
</dbReference>
<keyword evidence="4" id="KW-1185">Reference proteome</keyword>
<proteinExistence type="predicted"/>
<dbReference type="Gene3D" id="2.170.130.10">
    <property type="entry name" value="TonB-dependent receptor, plug domain"/>
    <property type="match status" value="1"/>
</dbReference>
<sequence length="935" mass="103895">MNKNFVSKLFPRFLLFSYIMVILPCTLMAQGSSNLKIANYKGVVLEQKTKEPIPGATVNLPQYGIYTITDSNGMFLLKQVPVGVTDINIRFVGMISIVKKVTIGAENNSESKFYMGEADFTLEKVVVTAKSNRIGASTSSSISRTAIDHLQATSLTDIMELLPGQLASNPTLNSPGKASLRQVQSDALNSMGTSIVVNGSPISNNANLQIGNTAKDGSLNTSFSSVAGSGTDMRQIAVDNIESVDVIRGIPSVEYGDLTSGVIIINPKAGVYPLQTKFKINPTLTQASIGKGFNLGKKAGNISVDFDYAKSLVDERRPSQGFQRFTGNLLYSKNFKNKLTTTTGLSFYSDLDAQKLDPSDTRYQRERSSKNTGYKFNTNIAWNCDKNFLKVVRLNLSANYEVQKGYNQEIKGNFGYMVTSAMKDGTIASNRKEEIFDAFGNQITNIGDHQASTNILPYEFLTKTTTYGKPLNLFAKLTSSYFVDFWNIKNRIVAGAEWKTDVNFGRGKVFDPLMPPSSGVRMRPYTDIPALNQFSLFVEDNAERIIFERTFKIQLGARLDAIQPGKEEGETVISPRVNLSYEIIPSILSLRGGYGITAKAPPLMFLYPENAYYDFINYDNSGLTGLTEAQKLSIVTTKVYDTDNSNLKIAKNSKSELGLELNLGQMVFSVTGYHEKLTNGYSFGTSINSYHLFDLVKYTGVNRAGTYPELTVDKTSKVVLSYYTPLNNKVNDNKGVEFDFDFGQIRAIQTSFILNGAWMQSKLYSTSNSFYEKSPDANGTYKNIGVYGSGDGNLDERLSTNLRIIHNIPRIGFVISLSVQTIWSDISKYIGLENKYPIGYISATNLQYTTLVAGSTIDPDIQRQILVNREITESYKPLSLFNLRLTKEIKKFGGFAFFVNNLFNSNTLEESKRNPGNYTSRNPEQFFGTEIWFKF</sequence>